<sequence>MKKIIFLTLLAVVGTFYSCSDSWFELKPKGSASISQFYNEKGINALLTGAYAALDGAGTDAGWGGTYAWAGSVTNWVWGSVASDDAYKGSEAGDQSTINPIERFEVTSTNGYVSDKWHAMYEGIARCNEVLKAIAETPDDVVAADKKAWFAGQARFLRAHFYFDLTRTYKQVPYIDENTEAPESVSNDHMLWPEIEADFQFAVSNLNTSESNKGYATKWAAETALARVYMFEAKYGEAKTLLDDILNNGPFVLMDDYTKNYLIADNNNEESIFEIQYAVNDGTPDSFNGGYGDALNFPYASEIGVCCGFHQPSQNLVNAFKVDANGLPLFDTFNDSDIPSLDADGNPIGDTYTGTVDPRLDFTVGRPGLPYLDWGVQGGKTWVRDVGNGGPYLYKKNMFLKSEKGTLSTTSGWATGVNANNYRMYRLAHVILWRAEVAAQENDLPTALKLVNEIRNRAKSSAVVTFDDGTPAANYSIEPYTSFPNQDYALRAVQWELRLEFAMEGMRFFDLVRWGIAGDVMNAYLTEESTKRTHLSGTSFTAGKNEYFPIPQTQMDLSVVDGQSVLTQNPGY</sequence>
<comment type="caution">
    <text evidence="8">The sequence shown here is derived from an EMBL/GenBank/DDBJ whole genome shotgun (WGS) entry which is preliminary data.</text>
</comment>
<dbReference type="Proteomes" id="UP000391834">
    <property type="component" value="Unassembled WGS sequence"/>
</dbReference>
<feature type="domain" description="RagB/SusD" evidence="6">
    <location>
        <begin position="270"/>
        <end position="572"/>
    </location>
</feature>
<dbReference type="EMBL" id="BLAX01000001">
    <property type="protein sequence ID" value="GET33779.1"/>
    <property type="molecule type" value="Genomic_DNA"/>
</dbReference>
<accession>A0A5M4B0U2</accession>
<organism evidence="8 9">
    <name type="scientific">Prolixibacter bellariivorans</name>
    <dbReference type="NCBI Taxonomy" id="314319"/>
    <lineage>
        <taxon>Bacteria</taxon>
        <taxon>Pseudomonadati</taxon>
        <taxon>Bacteroidota</taxon>
        <taxon>Bacteroidia</taxon>
        <taxon>Marinilabiliales</taxon>
        <taxon>Prolixibacteraceae</taxon>
        <taxon>Prolixibacter</taxon>
    </lineage>
</organism>
<dbReference type="Pfam" id="PF14322">
    <property type="entry name" value="SusD-like_3"/>
    <property type="match status" value="1"/>
</dbReference>
<dbReference type="PROSITE" id="PS51257">
    <property type="entry name" value="PROKAR_LIPOPROTEIN"/>
    <property type="match status" value="1"/>
</dbReference>
<dbReference type="GO" id="GO:0009279">
    <property type="term" value="C:cell outer membrane"/>
    <property type="evidence" value="ECO:0007669"/>
    <property type="project" value="UniProtKB-SubCell"/>
</dbReference>
<feature type="domain" description="SusD-like N-terminal" evidence="7">
    <location>
        <begin position="103"/>
        <end position="230"/>
    </location>
</feature>
<evidence type="ECO:0000259" key="6">
    <source>
        <dbReference type="Pfam" id="PF07980"/>
    </source>
</evidence>
<dbReference type="AlphaFoldDB" id="A0A5M4B0U2"/>
<dbReference type="InterPro" id="IPR012944">
    <property type="entry name" value="SusD_RagB_dom"/>
</dbReference>
<gene>
    <name evidence="8" type="ORF">PbJCM13498_26420</name>
</gene>
<evidence type="ECO:0000313" key="9">
    <source>
        <dbReference type="Proteomes" id="UP000391834"/>
    </source>
</evidence>
<keyword evidence="4" id="KW-0472">Membrane</keyword>
<dbReference type="InterPro" id="IPR011990">
    <property type="entry name" value="TPR-like_helical_dom_sf"/>
</dbReference>
<evidence type="ECO:0000256" key="5">
    <source>
        <dbReference type="ARBA" id="ARBA00023237"/>
    </source>
</evidence>
<name>A0A5M4B0U2_9BACT</name>
<evidence type="ECO:0000259" key="7">
    <source>
        <dbReference type="Pfam" id="PF14322"/>
    </source>
</evidence>
<reference evidence="8 9" key="1">
    <citation type="submission" date="2019-10" db="EMBL/GenBank/DDBJ databases">
        <title>Prolixibacter strains distinguished by the presence of nitrate reductase genes were adept at nitrate-dependent anaerobic corrosion of metallic iron and carbon steel.</title>
        <authorList>
            <person name="Iino T."/>
            <person name="Shono N."/>
            <person name="Ito K."/>
            <person name="Nakamura R."/>
            <person name="Sueoka K."/>
            <person name="Harayama S."/>
            <person name="Ohkuma M."/>
        </authorList>
    </citation>
    <scope>NUCLEOTIDE SEQUENCE [LARGE SCALE GENOMIC DNA]</scope>
    <source>
        <strain evidence="8 9">JCM 13498</strain>
    </source>
</reference>
<dbReference type="Gene3D" id="1.25.40.390">
    <property type="match status" value="1"/>
</dbReference>
<proteinExistence type="inferred from homology"/>
<evidence type="ECO:0000256" key="2">
    <source>
        <dbReference type="ARBA" id="ARBA00006275"/>
    </source>
</evidence>
<dbReference type="OrthoDB" id="9792139at2"/>
<keyword evidence="9" id="KW-1185">Reference proteome</keyword>
<keyword evidence="3" id="KW-0732">Signal</keyword>
<dbReference type="RefSeq" id="WP_025864476.1">
    <property type="nucleotide sequence ID" value="NZ_BLAX01000001.1"/>
</dbReference>
<keyword evidence="5" id="KW-0998">Cell outer membrane</keyword>
<dbReference type="Pfam" id="PF07980">
    <property type="entry name" value="SusD_RagB"/>
    <property type="match status" value="1"/>
</dbReference>
<dbReference type="InterPro" id="IPR033985">
    <property type="entry name" value="SusD-like_N"/>
</dbReference>
<evidence type="ECO:0000313" key="8">
    <source>
        <dbReference type="EMBL" id="GET33779.1"/>
    </source>
</evidence>
<comment type="subcellular location">
    <subcellularLocation>
        <location evidence="1">Cell outer membrane</location>
    </subcellularLocation>
</comment>
<dbReference type="SUPFAM" id="SSF48452">
    <property type="entry name" value="TPR-like"/>
    <property type="match status" value="1"/>
</dbReference>
<evidence type="ECO:0000256" key="1">
    <source>
        <dbReference type="ARBA" id="ARBA00004442"/>
    </source>
</evidence>
<evidence type="ECO:0000256" key="3">
    <source>
        <dbReference type="ARBA" id="ARBA00022729"/>
    </source>
</evidence>
<comment type="similarity">
    <text evidence="2">Belongs to the SusD family.</text>
</comment>
<evidence type="ECO:0000256" key="4">
    <source>
        <dbReference type="ARBA" id="ARBA00023136"/>
    </source>
</evidence>
<protein>
    <submittedName>
        <fullName evidence="8">Glycan metabolism protein RagB</fullName>
    </submittedName>
</protein>